<comment type="subcellular location">
    <subcellularLocation>
        <location evidence="1">Cell membrane</location>
        <topology evidence="1">Multi-pass membrane protein</topology>
    </subcellularLocation>
</comment>
<dbReference type="EMBL" id="FNXB01000017">
    <property type="protein sequence ID" value="SEH97656.1"/>
    <property type="molecule type" value="Genomic_DNA"/>
</dbReference>
<evidence type="ECO:0000256" key="2">
    <source>
        <dbReference type="ARBA" id="ARBA00022448"/>
    </source>
</evidence>
<evidence type="ECO:0000313" key="9">
    <source>
        <dbReference type="EMBL" id="SEP19825.1"/>
    </source>
</evidence>
<dbReference type="Proteomes" id="UP000183063">
    <property type="component" value="Unassembled WGS sequence"/>
</dbReference>
<dbReference type="EMBL" id="FOCV01000048">
    <property type="protein sequence ID" value="SEP19825.1"/>
    <property type="molecule type" value="Genomic_DNA"/>
</dbReference>
<dbReference type="PANTHER" id="PTHR11384:SF59">
    <property type="entry name" value="LYSOSOMAL COBALAMIN TRANSPORTER ABCD4"/>
    <property type="match status" value="1"/>
</dbReference>
<reference evidence="10" key="1">
    <citation type="submission" date="2016-10" db="EMBL/GenBank/DDBJ databases">
        <authorList>
            <person name="Wibberg D."/>
        </authorList>
    </citation>
    <scope>NUCLEOTIDE SEQUENCE [LARGE SCALE GENOMIC DNA]</scope>
</reference>
<dbReference type="Gene3D" id="1.20.1560.10">
    <property type="entry name" value="ABC transporter type 1, transmembrane domain"/>
    <property type="match status" value="1"/>
</dbReference>
<evidence type="ECO:0000256" key="6">
    <source>
        <dbReference type="SAM" id="Phobius"/>
    </source>
</evidence>
<keyword evidence="2" id="KW-0813">Transport</keyword>
<dbReference type="GO" id="GO:0005524">
    <property type="term" value="F:ATP binding"/>
    <property type="evidence" value="ECO:0007669"/>
    <property type="project" value="UniProtKB-KW"/>
</dbReference>
<evidence type="ECO:0000256" key="4">
    <source>
        <dbReference type="ARBA" id="ARBA00022989"/>
    </source>
</evidence>
<evidence type="ECO:0000313" key="11">
    <source>
        <dbReference type="Proteomes" id="UP000198939"/>
    </source>
</evidence>
<dbReference type="PROSITE" id="PS50929">
    <property type="entry name" value="ABC_TM1F"/>
    <property type="match status" value="1"/>
</dbReference>
<keyword evidence="9" id="KW-0547">Nucleotide-binding</keyword>
<evidence type="ECO:0000313" key="8">
    <source>
        <dbReference type="EMBL" id="SEH97656.1"/>
    </source>
</evidence>
<protein>
    <submittedName>
        <fullName evidence="9">ATP-binding cassette transporter</fullName>
    </submittedName>
</protein>
<evidence type="ECO:0000259" key="7">
    <source>
        <dbReference type="PROSITE" id="PS50929"/>
    </source>
</evidence>
<gene>
    <name evidence="8" type="primary">yddA_3</name>
    <name evidence="8" type="ORF">RTCCBAU85039_3438</name>
    <name evidence="9" type="ORF">SAMN05216228_104831</name>
</gene>
<keyword evidence="3 6" id="KW-0812">Transmembrane</keyword>
<accession>A0A1H8VWV9</accession>
<proteinExistence type="predicted"/>
<feature type="domain" description="ABC transmembrane type-1" evidence="7">
    <location>
        <begin position="37"/>
        <end position="336"/>
    </location>
</feature>
<dbReference type="GO" id="GO:0140359">
    <property type="term" value="F:ABC-type transporter activity"/>
    <property type="evidence" value="ECO:0007669"/>
    <property type="project" value="InterPro"/>
</dbReference>
<dbReference type="STRING" id="501024.RTCCBAU85039_3438"/>
<sequence length="360" mass="39813">MTDIPAYGQRFLVARFWRSASGFWRRPGAATAWTPTLLLLSSVLFQLMIQYRLSYWGRDFFDAFGRRDGGVLKAQALLFLPLAGASLLVAVLGVWSLMTTQRRWRLWLTQYLIDRWLENDLFRSLQFAVGEDQNPEYRIAEDARIAVDSPLSMAVGLLKAVLSAGIFIGILWNVGGDLAVGVFGYVLTVPKYLVIAVAIYSALLTLAMIFIGRRLVSVIAGKNAAEAQFRSVGSHLRERDKFATNSVGKIEQHNSLSHALQDVIDRWRELCVQLMQTTLVSQGNVLLAPVIAWVLCAPKYLVGTMSLGEVAQVTAAFVIVQAALNWLVENYSGLADCLSSINRVASLLLALDQLSSQGQN</sequence>
<dbReference type="AlphaFoldDB" id="A0A1H8VWV9"/>
<reference evidence="8" key="2">
    <citation type="submission" date="2016-10" db="EMBL/GenBank/DDBJ databases">
        <authorList>
            <person name="de Groot N.N."/>
        </authorList>
    </citation>
    <scope>NUCLEOTIDE SEQUENCE [LARGE SCALE GENOMIC DNA]</scope>
    <source>
        <strain evidence="8">CCBAU85039</strain>
    </source>
</reference>
<feature type="transmembrane region" description="Helical" evidence="6">
    <location>
        <begin position="192"/>
        <end position="212"/>
    </location>
</feature>
<name>A0A1H8VWV9_9HYPH</name>
<keyword evidence="4 6" id="KW-1133">Transmembrane helix</keyword>
<evidence type="ECO:0000256" key="1">
    <source>
        <dbReference type="ARBA" id="ARBA00004651"/>
    </source>
</evidence>
<feature type="transmembrane region" description="Helical" evidence="6">
    <location>
        <begin position="76"/>
        <end position="98"/>
    </location>
</feature>
<keyword evidence="5 6" id="KW-0472">Membrane</keyword>
<evidence type="ECO:0000313" key="10">
    <source>
        <dbReference type="Proteomes" id="UP000183063"/>
    </source>
</evidence>
<dbReference type="SUPFAM" id="SSF90123">
    <property type="entry name" value="ABC transporter transmembrane region"/>
    <property type="match status" value="1"/>
</dbReference>
<feature type="transmembrane region" description="Helical" evidence="6">
    <location>
        <begin position="28"/>
        <end position="49"/>
    </location>
</feature>
<evidence type="ECO:0000256" key="5">
    <source>
        <dbReference type="ARBA" id="ARBA00023136"/>
    </source>
</evidence>
<dbReference type="Pfam" id="PF06472">
    <property type="entry name" value="ABC_membrane_2"/>
    <property type="match status" value="1"/>
</dbReference>
<feature type="transmembrane region" description="Helical" evidence="6">
    <location>
        <begin position="151"/>
        <end position="172"/>
    </location>
</feature>
<dbReference type="GO" id="GO:0005886">
    <property type="term" value="C:plasma membrane"/>
    <property type="evidence" value="ECO:0007669"/>
    <property type="project" value="UniProtKB-SubCell"/>
</dbReference>
<keyword evidence="11" id="KW-1185">Reference proteome</keyword>
<dbReference type="InterPro" id="IPR011527">
    <property type="entry name" value="ABC1_TM_dom"/>
</dbReference>
<dbReference type="Proteomes" id="UP000198939">
    <property type="component" value="Unassembled WGS sequence"/>
</dbReference>
<evidence type="ECO:0000256" key="3">
    <source>
        <dbReference type="ARBA" id="ARBA00022692"/>
    </source>
</evidence>
<dbReference type="InterPro" id="IPR050835">
    <property type="entry name" value="ABC_transporter_sub-D"/>
</dbReference>
<keyword evidence="9" id="KW-0067">ATP-binding</keyword>
<organism evidence="8 10">
    <name type="scientific">Rhizobium tibeticum</name>
    <dbReference type="NCBI Taxonomy" id="501024"/>
    <lineage>
        <taxon>Bacteria</taxon>
        <taxon>Pseudomonadati</taxon>
        <taxon>Pseudomonadota</taxon>
        <taxon>Alphaproteobacteria</taxon>
        <taxon>Hyphomicrobiales</taxon>
        <taxon>Rhizobiaceae</taxon>
        <taxon>Rhizobium/Agrobacterium group</taxon>
        <taxon>Rhizobium</taxon>
    </lineage>
</organism>
<dbReference type="PANTHER" id="PTHR11384">
    <property type="entry name" value="ATP-BINDING CASSETTE, SUB-FAMILY D MEMBER"/>
    <property type="match status" value="1"/>
</dbReference>
<dbReference type="InterPro" id="IPR036640">
    <property type="entry name" value="ABC1_TM_sf"/>
</dbReference>
<reference evidence="9 11" key="3">
    <citation type="submission" date="2016-10" db="EMBL/GenBank/DDBJ databases">
        <authorList>
            <person name="Varghese N."/>
            <person name="Submissions S."/>
        </authorList>
    </citation>
    <scope>NUCLEOTIDE SEQUENCE [LARGE SCALE GENOMIC DNA]</scope>
    <source>
        <strain evidence="9 11">CGMCC 1.7071</strain>
    </source>
</reference>